<organism evidence="2 3">
    <name type="scientific">Methanocaldococcus lauensis</name>
    <dbReference type="NCBI Taxonomy" id="2546128"/>
    <lineage>
        <taxon>Archaea</taxon>
        <taxon>Methanobacteriati</taxon>
        <taxon>Methanobacteriota</taxon>
        <taxon>Methanomada group</taxon>
        <taxon>Methanococci</taxon>
        <taxon>Methanococcales</taxon>
        <taxon>Methanocaldococcaceae</taxon>
        <taxon>Methanocaldococcus</taxon>
    </lineage>
</organism>
<proteinExistence type="predicted"/>
<dbReference type="AlphaFoldDB" id="A0A8D6SYI8"/>
<name>A0A8D6SYI8_9EURY</name>
<dbReference type="RefSeq" id="WP_214399689.1">
    <property type="nucleotide sequence ID" value="NZ_LR792632.1"/>
</dbReference>
<keyword evidence="1" id="KW-0812">Transmembrane</keyword>
<accession>A0A8D6SYI8</accession>
<sequence length="396" mass="46212">MKLKYFFILIFGLIYLLSPINCIQIDKPQYEPLKIHPGDDVDLWIKITNNNYNNEVKNIIVKISPHYPFELRQIHPTIGKAEISHLNPGESDIVYFKLHVNENAPSDNYRIDITVNYDEIYNKGSDDERLIHYNITKVYYLPVYGIAKFQIIIDNNSISPSKSKTITIRLINEGTGNAKYVSINFFGNNKINVLGSGNYYIGFLKAKCERDIPITIYAVPEIENGIYTIYANINWIGDDGIFYNFSTPINIKVVKKIYKNQPFIYLDDVDFKDDSYEVTIGVANRGMSKMRHCVLTLNVNGKNYTKYVGDLDEDDYDTLVYTLYDVNGTVPLNVFLNYFDDYQNEYTVSKTFIVNFEHKEVKENNYWIIGILIIFGILLIIYYLRKRRKRESFEEL</sequence>
<keyword evidence="1" id="KW-0472">Membrane</keyword>
<keyword evidence="1" id="KW-1133">Transmembrane helix</keyword>
<dbReference type="PANTHER" id="PTHR35902">
    <property type="entry name" value="S-LAYER DOMAIN-LIKE PROTEIN-RELATED"/>
    <property type="match status" value="1"/>
</dbReference>
<dbReference type="GeneID" id="65884161"/>
<dbReference type="Proteomes" id="UP000679213">
    <property type="component" value="Chromosome I"/>
</dbReference>
<evidence type="ECO:0000256" key="1">
    <source>
        <dbReference type="SAM" id="Phobius"/>
    </source>
</evidence>
<dbReference type="PANTHER" id="PTHR35902:SF3">
    <property type="entry name" value="NPCBM-ASSOCIATED, NEW3 DOMAIN OF ALPHA-GALACTOSIDASE"/>
    <property type="match status" value="1"/>
</dbReference>
<evidence type="ECO:0000313" key="2">
    <source>
        <dbReference type="EMBL" id="CAB3289695.1"/>
    </source>
</evidence>
<keyword evidence="3" id="KW-1185">Reference proteome</keyword>
<evidence type="ECO:0000313" key="3">
    <source>
        <dbReference type="Proteomes" id="UP000679213"/>
    </source>
</evidence>
<feature type="transmembrane region" description="Helical" evidence="1">
    <location>
        <begin position="366"/>
        <end position="384"/>
    </location>
</feature>
<reference evidence="2 3" key="1">
    <citation type="submission" date="2020-04" db="EMBL/GenBank/DDBJ databases">
        <authorList>
            <consortium name="Genoscope - CEA"/>
            <person name="William W."/>
        </authorList>
    </citation>
    <scope>NUCLEOTIDE SEQUENCE [LARGE SCALE GENOMIC DNA]</scope>
    <source>
        <strain evidence="2 3">SG7</strain>
    </source>
</reference>
<dbReference type="EMBL" id="LR792632">
    <property type="protein sequence ID" value="CAB3289695.1"/>
    <property type="molecule type" value="Genomic_DNA"/>
</dbReference>
<dbReference type="KEGG" id="mesg:MLAUSG7_1375"/>
<gene>
    <name evidence="2" type="ORF">MLAUSG7_1375</name>
</gene>
<evidence type="ECO:0008006" key="4">
    <source>
        <dbReference type="Google" id="ProtNLM"/>
    </source>
</evidence>
<protein>
    <recommendedName>
        <fullName evidence="4">CARDB domain-containing protein</fullName>
    </recommendedName>
</protein>